<dbReference type="PANTHER" id="PTHR43390">
    <property type="entry name" value="SIGNAL PEPTIDASE I"/>
    <property type="match status" value="1"/>
</dbReference>
<keyword evidence="6" id="KW-1185">Reference proteome</keyword>
<dbReference type="PRINTS" id="PR00727">
    <property type="entry name" value="LEADERPTASE"/>
</dbReference>
<comment type="similarity">
    <text evidence="1 3">Belongs to the peptidase S26 family.</text>
</comment>
<evidence type="ECO:0000256" key="2">
    <source>
        <dbReference type="ARBA" id="ARBA00019232"/>
    </source>
</evidence>
<keyword evidence="3" id="KW-0645">Protease</keyword>
<dbReference type="CDD" id="cd06530">
    <property type="entry name" value="S26_SPase_I"/>
    <property type="match status" value="1"/>
</dbReference>
<proteinExistence type="inferred from homology"/>
<reference evidence="6" key="1">
    <citation type="submission" date="2016-02" db="EMBL/GenBank/DDBJ databases">
        <title>Paenibacillus sp. LPB0068, isolated from Crassostrea gigas.</title>
        <authorList>
            <person name="Shin S.-K."/>
            <person name="Yi H."/>
        </authorList>
    </citation>
    <scope>NUCLEOTIDE SEQUENCE [LARGE SCALE GENOMIC DNA]</scope>
    <source>
        <strain evidence="6">KCTC 23969</strain>
    </source>
</reference>
<keyword evidence="3" id="KW-1133">Transmembrane helix</keyword>
<keyword evidence="3" id="KW-0378">Hydrolase</keyword>
<dbReference type="Gene3D" id="2.10.109.10">
    <property type="entry name" value="Umud Fragment, subunit A"/>
    <property type="match status" value="1"/>
</dbReference>
<dbReference type="InterPro" id="IPR019533">
    <property type="entry name" value="Peptidase_S26"/>
</dbReference>
<dbReference type="Proteomes" id="UP000092612">
    <property type="component" value="Unassembled WGS sequence"/>
</dbReference>
<dbReference type="GO" id="GO:0006465">
    <property type="term" value="P:signal peptide processing"/>
    <property type="evidence" value="ECO:0007669"/>
    <property type="project" value="InterPro"/>
</dbReference>
<keyword evidence="3" id="KW-0472">Membrane</keyword>
<organism evidence="5 6">
    <name type="scientific">Polaribacter reichenbachii</name>
    <dbReference type="NCBI Taxonomy" id="996801"/>
    <lineage>
        <taxon>Bacteria</taxon>
        <taxon>Pseudomonadati</taxon>
        <taxon>Bacteroidota</taxon>
        <taxon>Flavobacteriia</taxon>
        <taxon>Flavobacteriales</taxon>
        <taxon>Flavobacteriaceae</taxon>
    </lineage>
</organism>
<evidence type="ECO:0000313" key="5">
    <source>
        <dbReference type="EMBL" id="OBY67217.1"/>
    </source>
</evidence>
<keyword evidence="3" id="KW-0812">Transmembrane</keyword>
<dbReference type="RefSeq" id="WP_068357608.1">
    <property type="nucleotide sequence ID" value="NZ_CP019337.1"/>
</dbReference>
<dbReference type="InterPro" id="IPR036286">
    <property type="entry name" value="LexA/Signal_pep-like_sf"/>
</dbReference>
<dbReference type="Pfam" id="PF10502">
    <property type="entry name" value="Peptidase_S26"/>
    <property type="match status" value="1"/>
</dbReference>
<dbReference type="AlphaFoldDB" id="A0A1B8U5U8"/>
<dbReference type="OrthoDB" id="9802919at2"/>
<dbReference type="KEGG" id="prn:BW723_16725"/>
<gene>
    <name evidence="5" type="ORF">LPB301_03530</name>
</gene>
<dbReference type="InterPro" id="IPR000223">
    <property type="entry name" value="Pept_S26A_signal_pept_1"/>
</dbReference>
<dbReference type="NCBIfam" id="TIGR02227">
    <property type="entry name" value="sigpep_I_bact"/>
    <property type="match status" value="1"/>
</dbReference>
<comment type="subcellular location">
    <subcellularLocation>
        <location evidence="3">Membrane</location>
        <topology evidence="3">Single-pass type II membrane protein</topology>
    </subcellularLocation>
</comment>
<dbReference type="STRING" id="996801.BW723_16725"/>
<dbReference type="GO" id="GO:0004252">
    <property type="term" value="F:serine-type endopeptidase activity"/>
    <property type="evidence" value="ECO:0007669"/>
    <property type="project" value="InterPro"/>
</dbReference>
<evidence type="ECO:0000256" key="1">
    <source>
        <dbReference type="ARBA" id="ARBA00009370"/>
    </source>
</evidence>
<feature type="domain" description="Peptidase S26" evidence="4">
    <location>
        <begin position="13"/>
        <end position="225"/>
    </location>
</feature>
<evidence type="ECO:0000256" key="3">
    <source>
        <dbReference type="RuleBase" id="RU362042"/>
    </source>
</evidence>
<comment type="caution">
    <text evidence="5">The sequence shown here is derived from an EMBL/GenBank/DDBJ whole genome shotgun (WGS) entry which is preliminary data.</text>
</comment>
<name>A0A1B8U5U8_9FLAO</name>
<dbReference type="GO" id="GO:0016020">
    <property type="term" value="C:membrane"/>
    <property type="evidence" value="ECO:0007669"/>
    <property type="project" value="UniProtKB-SubCell"/>
</dbReference>
<dbReference type="EMBL" id="LSFL01000006">
    <property type="protein sequence ID" value="OBY67217.1"/>
    <property type="molecule type" value="Genomic_DNA"/>
</dbReference>
<protein>
    <recommendedName>
        <fullName evidence="2 3">Signal peptidase I</fullName>
        <ecNumber evidence="3">3.4.21.89</ecNumber>
    </recommendedName>
</protein>
<evidence type="ECO:0000259" key="4">
    <source>
        <dbReference type="Pfam" id="PF10502"/>
    </source>
</evidence>
<dbReference type="PANTHER" id="PTHR43390:SF1">
    <property type="entry name" value="CHLOROPLAST PROCESSING PEPTIDASE"/>
    <property type="match status" value="1"/>
</dbReference>
<feature type="transmembrane region" description="Helical" evidence="3">
    <location>
        <begin position="9"/>
        <end position="32"/>
    </location>
</feature>
<evidence type="ECO:0000313" key="6">
    <source>
        <dbReference type="Proteomes" id="UP000092612"/>
    </source>
</evidence>
<dbReference type="EC" id="3.4.21.89" evidence="3"/>
<dbReference type="SUPFAM" id="SSF51306">
    <property type="entry name" value="LexA/Signal peptidase"/>
    <property type="match status" value="1"/>
</dbReference>
<accession>A0A1B8U5U8</accession>
<dbReference type="GO" id="GO:0009003">
    <property type="term" value="F:signal peptidase activity"/>
    <property type="evidence" value="ECO:0007669"/>
    <property type="project" value="UniProtKB-EC"/>
</dbReference>
<sequence>MSKRKINYILYFITFLIVVYYLLNLSGILVIYNNPTPSNEPNIPQGSRSLVTNLATPKRGDFVSYNFSDQYSGKHKRVHRLVGFEGDKIEIRDGLVFVNDTNFDEDLNLVHYYKFSKINLEKIYEITPDYAFSFMEKIDSINLKTLIQDSEISKLKFPVDRIIENKDFVDSEVQSIYNKPWNKDNFGPLIVPKNKVFILGDNRDATFDSRNIGFIEKDEIVGVIIQVF</sequence>
<comment type="catalytic activity">
    <reaction evidence="3">
        <text>Cleavage of hydrophobic, N-terminal signal or leader sequences from secreted and periplasmic proteins.</text>
        <dbReference type="EC" id="3.4.21.89"/>
    </reaction>
</comment>